<accession>A0A2M4D5G7</accession>
<proteinExistence type="predicted"/>
<dbReference type="EMBL" id="GGFL01008608">
    <property type="protein sequence ID" value="MBW72786.1"/>
    <property type="molecule type" value="Transcribed_RNA"/>
</dbReference>
<protein>
    <submittedName>
        <fullName evidence="1">Putative secreted protein</fullName>
    </submittedName>
</protein>
<sequence length="110" mass="12494">MRKETRILTLLTFAGGTTNAKNEISNNFGELFCKDLIIKSKGENGQPFMVSHAIGDVLRPPGEHVLRPYTPLLHPPPFVRSLSRSTKITRSTHMRRTNTFRTRWSQTLAC</sequence>
<evidence type="ECO:0000313" key="1">
    <source>
        <dbReference type="EMBL" id="MBW72786.1"/>
    </source>
</evidence>
<name>A0A2M4D5G7_ANODA</name>
<reference evidence="1" key="1">
    <citation type="submission" date="2018-01" db="EMBL/GenBank/DDBJ databases">
        <title>An insight into the sialome of Amazonian anophelines.</title>
        <authorList>
            <person name="Ribeiro J.M."/>
            <person name="Scarpassa V."/>
            <person name="Calvo E."/>
        </authorList>
    </citation>
    <scope>NUCLEOTIDE SEQUENCE</scope>
</reference>
<dbReference type="AlphaFoldDB" id="A0A2M4D5G7"/>
<organism evidence="1">
    <name type="scientific">Anopheles darlingi</name>
    <name type="common">Mosquito</name>
    <dbReference type="NCBI Taxonomy" id="43151"/>
    <lineage>
        <taxon>Eukaryota</taxon>
        <taxon>Metazoa</taxon>
        <taxon>Ecdysozoa</taxon>
        <taxon>Arthropoda</taxon>
        <taxon>Hexapoda</taxon>
        <taxon>Insecta</taxon>
        <taxon>Pterygota</taxon>
        <taxon>Neoptera</taxon>
        <taxon>Endopterygota</taxon>
        <taxon>Diptera</taxon>
        <taxon>Nematocera</taxon>
        <taxon>Culicoidea</taxon>
        <taxon>Culicidae</taxon>
        <taxon>Anophelinae</taxon>
        <taxon>Anopheles</taxon>
    </lineage>
</organism>